<reference evidence="1 2" key="1">
    <citation type="submission" date="2016-07" db="EMBL/GenBank/DDBJ databases">
        <title>Multiple horizontal gene transfer events from other fungi enriched the ability of initially mycotrophic Trichoderma (Ascomycota) to feed on dead plant biomass.</title>
        <authorList>
            <consortium name="DOE Joint Genome Institute"/>
            <person name="Aerts A."/>
            <person name="Atanasova L."/>
            <person name="Chenthamara K."/>
            <person name="Zhang J."/>
            <person name="Grujic M."/>
            <person name="Henrissat B."/>
            <person name="Kuo A."/>
            <person name="Salamov A."/>
            <person name="Lipzen A."/>
            <person name="Labutti K."/>
            <person name="Barry K."/>
            <person name="Miao Y."/>
            <person name="Rahimi M.J."/>
            <person name="Shen Q."/>
            <person name="Grigoriev I.V."/>
            <person name="Kubicek C.P."/>
            <person name="Druzhinina I.S."/>
        </authorList>
    </citation>
    <scope>NUCLEOTIDE SEQUENCE [LARGE SCALE GENOMIC DNA]</scope>
    <source>
        <strain evidence="1 2">CBS 226.95</strain>
    </source>
</reference>
<gene>
    <name evidence="1" type="ORF">M431DRAFT_290938</name>
</gene>
<dbReference type="GeneID" id="36622652"/>
<dbReference type="Proteomes" id="UP000241690">
    <property type="component" value="Unassembled WGS sequence"/>
</dbReference>
<organism evidence="1 2">
    <name type="scientific">Trichoderma harzianum CBS 226.95</name>
    <dbReference type="NCBI Taxonomy" id="983964"/>
    <lineage>
        <taxon>Eukaryota</taxon>
        <taxon>Fungi</taxon>
        <taxon>Dikarya</taxon>
        <taxon>Ascomycota</taxon>
        <taxon>Pezizomycotina</taxon>
        <taxon>Sordariomycetes</taxon>
        <taxon>Hypocreomycetidae</taxon>
        <taxon>Hypocreales</taxon>
        <taxon>Hypocreaceae</taxon>
        <taxon>Trichoderma</taxon>
    </lineage>
</organism>
<dbReference type="AlphaFoldDB" id="A0A2T4APE0"/>
<keyword evidence="2" id="KW-1185">Reference proteome</keyword>
<proteinExistence type="predicted"/>
<dbReference type="RefSeq" id="XP_024778606.1">
    <property type="nucleotide sequence ID" value="XM_024914087.1"/>
</dbReference>
<evidence type="ECO:0000313" key="1">
    <source>
        <dbReference type="EMBL" id="PTB58929.1"/>
    </source>
</evidence>
<sequence>MKQRHERWRALRADVRSKTTGRVYQPCDVYKGGMHCGYCESLNGTTHLAYGPFIRILFCPFYLSSIVGAFLDHFSYVLIKSPYLYFPIYLQLVESSRKSGRVWRDRESMIC</sequence>
<evidence type="ECO:0000313" key="2">
    <source>
        <dbReference type="Proteomes" id="UP000241690"/>
    </source>
</evidence>
<name>A0A2T4APE0_TRIHA</name>
<accession>A0A2T4APE0</accession>
<protein>
    <submittedName>
        <fullName evidence="1">Uncharacterized protein</fullName>
    </submittedName>
</protein>
<dbReference type="EMBL" id="KZ679676">
    <property type="protein sequence ID" value="PTB58929.1"/>
    <property type="molecule type" value="Genomic_DNA"/>
</dbReference>